<organism evidence="1">
    <name type="scientific">Hexamita inflata</name>
    <dbReference type="NCBI Taxonomy" id="28002"/>
    <lineage>
        <taxon>Eukaryota</taxon>
        <taxon>Metamonada</taxon>
        <taxon>Diplomonadida</taxon>
        <taxon>Hexamitidae</taxon>
        <taxon>Hexamitinae</taxon>
        <taxon>Hexamita</taxon>
    </lineage>
</organism>
<dbReference type="Proteomes" id="UP001642409">
    <property type="component" value="Unassembled WGS sequence"/>
</dbReference>
<protein>
    <submittedName>
        <fullName evidence="2">Hypothetical_protein</fullName>
    </submittedName>
</protein>
<evidence type="ECO:0000313" key="1">
    <source>
        <dbReference type="EMBL" id="CAI9941724.1"/>
    </source>
</evidence>
<keyword evidence="3" id="KW-1185">Reference proteome</keyword>
<name>A0AA86U5I7_9EUKA</name>
<gene>
    <name evidence="1" type="ORF">HINF_LOCUS29369</name>
    <name evidence="2" type="ORF">HINF_LOCUS32226</name>
</gene>
<reference evidence="2 3" key="2">
    <citation type="submission" date="2024-07" db="EMBL/GenBank/DDBJ databases">
        <authorList>
            <person name="Akdeniz Z."/>
        </authorList>
    </citation>
    <scope>NUCLEOTIDE SEQUENCE [LARGE SCALE GENOMIC DNA]</scope>
</reference>
<evidence type="ECO:0000313" key="3">
    <source>
        <dbReference type="Proteomes" id="UP001642409"/>
    </source>
</evidence>
<sequence>MRETSKTCRRKCVGAILEVIQHGSYHVEHDPQGCARCCAGCCRNCFQIIKNFQLLFRSYTTLRKNELVVFRNIVHKRFQREFPNGPLFCHLSIIKSYICSLPIFDVFNIYQTLYTMDSSIVQSN</sequence>
<evidence type="ECO:0000313" key="2">
    <source>
        <dbReference type="EMBL" id="CAL6029302.1"/>
    </source>
</evidence>
<dbReference type="EMBL" id="CAXDID020000109">
    <property type="protein sequence ID" value="CAL6029302.1"/>
    <property type="molecule type" value="Genomic_DNA"/>
</dbReference>
<dbReference type="AlphaFoldDB" id="A0AA86U5I7"/>
<accession>A0AA86U5I7</accession>
<reference evidence="1" key="1">
    <citation type="submission" date="2023-06" db="EMBL/GenBank/DDBJ databases">
        <authorList>
            <person name="Kurt Z."/>
        </authorList>
    </citation>
    <scope>NUCLEOTIDE SEQUENCE</scope>
</reference>
<dbReference type="EMBL" id="CATOUU010000695">
    <property type="protein sequence ID" value="CAI9941724.1"/>
    <property type="molecule type" value="Genomic_DNA"/>
</dbReference>
<comment type="caution">
    <text evidence="1">The sequence shown here is derived from an EMBL/GenBank/DDBJ whole genome shotgun (WGS) entry which is preliminary data.</text>
</comment>
<proteinExistence type="predicted"/>